<dbReference type="Pfam" id="PF00572">
    <property type="entry name" value="Ribosomal_L13"/>
    <property type="match status" value="1"/>
</dbReference>
<evidence type="ECO:0000256" key="5">
    <source>
        <dbReference type="ARBA" id="ARBA00035367"/>
    </source>
</evidence>
<dbReference type="HAMAP" id="MF_01366">
    <property type="entry name" value="Ribosomal_uL13"/>
    <property type="match status" value="1"/>
</dbReference>
<protein>
    <recommendedName>
        <fullName evidence="4">Large ribosomal subunit protein uL13</fullName>
    </recommendedName>
    <alternativeName>
        <fullName evidence="5">60S ribosomal protein L13a</fullName>
    </alternativeName>
</protein>
<dbReference type="SUPFAM" id="SSF52161">
    <property type="entry name" value="Ribosomal protein L13"/>
    <property type="match status" value="1"/>
</dbReference>
<evidence type="ECO:0000256" key="4">
    <source>
        <dbReference type="ARBA" id="ARBA00035201"/>
    </source>
</evidence>
<dbReference type="InterPro" id="IPR005822">
    <property type="entry name" value="Ribosomal_uL13"/>
</dbReference>
<dbReference type="Gene3D" id="6.10.250.3250">
    <property type="match status" value="1"/>
</dbReference>
<keyword evidence="3" id="KW-0687">Ribonucleoprotein</keyword>
<keyword evidence="7" id="KW-1185">Reference proteome</keyword>
<dbReference type="Proteomes" id="UP001158576">
    <property type="component" value="Chromosome PAR"/>
</dbReference>
<dbReference type="NCBIfam" id="TIGR01077">
    <property type="entry name" value="L13_A_E"/>
    <property type="match status" value="1"/>
</dbReference>
<dbReference type="PANTHER" id="PTHR11545:SF3">
    <property type="entry name" value="LARGE RIBOSOMAL SUBUNIT PROTEIN UL13"/>
    <property type="match status" value="1"/>
</dbReference>
<organism evidence="6 7">
    <name type="scientific">Oikopleura dioica</name>
    <name type="common">Tunicate</name>
    <dbReference type="NCBI Taxonomy" id="34765"/>
    <lineage>
        <taxon>Eukaryota</taxon>
        <taxon>Metazoa</taxon>
        <taxon>Chordata</taxon>
        <taxon>Tunicata</taxon>
        <taxon>Appendicularia</taxon>
        <taxon>Copelata</taxon>
        <taxon>Oikopleuridae</taxon>
        <taxon>Oikopleura</taxon>
    </lineage>
</organism>
<dbReference type="EMBL" id="OU015568">
    <property type="protein sequence ID" value="CAG5087337.1"/>
    <property type="molecule type" value="Genomic_DNA"/>
</dbReference>
<evidence type="ECO:0000313" key="6">
    <source>
        <dbReference type="EMBL" id="CAG5087337.1"/>
    </source>
</evidence>
<accession>A0ABN7S2V3</accession>
<evidence type="ECO:0000256" key="3">
    <source>
        <dbReference type="ARBA" id="ARBA00023274"/>
    </source>
</evidence>
<sequence length="203" mass="22830">MADGFDAVKIIDGSGHLFGRLAAVVAKQCLNGQKVVVVRCENMVISGNFYRNKLKVLEYLRKRHLTKPSRGPFHGRSPSKMFKHIIRGMLPHKTARGQAAFNSLKCFEGIPAPYDKCKRVIVPSAYKQIKLKPNRKYASIGRLAAETGWKYQTVVETLEAKRQAKAKVYFEKKQERENQLKAAKEACAAKTKDIDAQIAAFGY</sequence>
<dbReference type="Gene3D" id="3.90.1180.10">
    <property type="entry name" value="Ribosomal protein L13"/>
    <property type="match status" value="1"/>
</dbReference>
<gene>
    <name evidence="6" type="ORF">OKIOD_LOCUS3078</name>
</gene>
<evidence type="ECO:0000256" key="1">
    <source>
        <dbReference type="ARBA" id="ARBA00006227"/>
    </source>
</evidence>
<dbReference type="CDD" id="cd00392">
    <property type="entry name" value="Ribosomal_L13"/>
    <property type="match status" value="1"/>
</dbReference>
<evidence type="ECO:0000313" key="7">
    <source>
        <dbReference type="Proteomes" id="UP001158576"/>
    </source>
</evidence>
<keyword evidence="2" id="KW-0689">Ribosomal protein</keyword>
<dbReference type="InterPro" id="IPR036899">
    <property type="entry name" value="Ribosomal_uL13_sf"/>
</dbReference>
<dbReference type="InterPro" id="IPR005755">
    <property type="entry name" value="Ribosomal_uL13_euk/arc"/>
</dbReference>
<proteinExistence type="inferred from homology"/>
<reference evidence="6 7" key="1">
    <citation type="submission" date="2021-04" db="EMBL/GenBank/DDBJ databases">
        <authorList>
            <person name="Bliznina A."/>
        </authorList>
    </citation>
    <scope>NUCLEOTIDE SEQUENCE [LARGE SCALE GENOMIC DNA]</scope>
</reference>
<comment type="similarity">
    <text evidence="1">Belongs to the universal ribosomal protein uL13 family.</text>
</comment>
<name>A0ABN7S2V3_OIKDI</name>
<dbReference type="PANTHER" id="PTHR11545">
    <property type="entry name" value="RIBOSOMAL PROTEIN L13"/>
    <property type="match status" value="1"/>
</dbReference>
<evidence type="ECO:0000256" key="2">
    <source>
        <dbReference type="ARBA" id="ARBA00022980"/>
    </source>
</evidence>